<dbReference type="EMBL" id="CP007129">
    <property type="protein sequence ID" value="AHG92731.1"/>
    <property type="molecule type" value="Genomic_DNA"/>
</dbReference>
<keyword evidence="1" id="KW-0614">Plasmid</keyword>
<evidence type="ECO:0000313" key="1">
    <source>
        <dbReference type="EMBL" id="AHG92731.1"/>
    </source>
</evidence>
<dbReference type="InParanoid" id="W0RPW5"/>
<dbReference type="OrthoDB" id="4315336at2"/>
<name>W0RPW5_9BACT</name>
<sequence length="223" mass="22947">MPVQLPSVSGVRFTIARMMNARIVNARGVPGTLGSLARTLHDGRLVLLTSHHVLFGAGARSRQPVRLAHGPAIGRARHGRLGTVPYDGAAIHVDCAVASIDEAWLPDEATRGDEALVARVVPGQRVTKTGGATGTTAGVVVDVAYSAPALIDGRIGPAPAQILVRADRRGVPFCAPGDSGAVLRDADGAIVGLLWGVAPRGDGVASPIAPVLHVLHARPVSLR</sequence>
<dbReference type="KEGG" id="gba:J421_5196"/>
<dbReference type="RefSeq" id="WP_025414060.1">
    <property type="nucleotide sequence ID" value="NZ_CP007129.1"/>
</dbReference>
<gene>
    <name evidence="1" type="ORF">J421_5196</name>
</gene>
<dbReference type="InterPro" id="IPR009003">
    <property type="entry name" value="Peptidase_S1_PA"/>
</dbReference>
<dbReference type="HOGENOM" id="CLU_1238734_0_0_0"/>
<dbReference type="Proteomes" id="UP000019151">
    <property type="component" value="Plasmid 1"/>
</dbReference>
<reference evidence="1 2" key="1">
    <citation type="journal article" date="2014" name="Genome Announc.">
        <title>Genome Sequence and Methylome of Soil Bacterium Gemmatirosa kalamazoonensis KBS708T, a Member of the Rarely Cultivated Gemmatimonadetes Phylum.</title>
        <authorList>
            <person name="Debruyn J.M."/>
            <person name="Radosevich M."/>
            <person name="Wommack K.E."/>
            <person name="Polson S.W."/>
            <person name="Hauser L.J."/>
            <person name="Fawaz M.N."/>
            <person name="Korlach J."/>
            <person name="Tsai Y.C."/>
        </authorList>
    </citation>
    <scope>NUCLEOTIDE SEQUENCE [LARGE SCALE GENOMIC DNA]</scope>
    <source>
        <strain evidence="1 2">KBS708</strain>
        <plasmid evidence="2">Plasmid 1</plasmid>
    </source>
</reference>
<evidence type="ECO:0008006" key="3">
    <source>
        <dbReference type="Google" id="ProtNLM"/>
    </source>
</evidence>
<organism evidence="1 2">
    <name type="scientific">Gemmatirosa kalamazoonensis</name>
    <dbReference type="NCBI Taxonomy" id="861299"/>
    <lineage>
        <taxon>Bacteria</taxon>
        <taxon>Pseudomonadati</taxon>
        <taxon>Gemmatimonadota</taxon>
        <taxon>Gemmatimonadia</taxon>
        <taxon>Gemmatimonadales</taxon>
        <taxon>Gemmatimonadaceae</taxon>
        <taxon>Gemmatirosa</taxon>
    </lineage>
</organism>
<geneLocation type="plasmid" evidence="1 2">
    <name>1</name>
</geneLocation>
<dbReference type="AlphaFoldDB" id="W0RPW5"/>
<accession>W0RPW5</accession>
<proteinExistence type="predicted"/>
<protein>
    <recommendedName>
        <fullName evidence="3">Peptidase S1 and S6 chymotrypsin/Hap</fullName>
    </recommendedName>
</protein>
<dbReference type="SUPFAM" id="SSF50494">
    <property type="entry name" value="Trypsin-like serine proteases"/>
    <property type="match status" value="1"/>
</dbReference>
<keyword evidence="2" id="KW-1185">Reference proteome</keyword>
<evidence type="ECO:0000313" key="2">
    <source>
        <dbReference type="Proteomes" id="UP000019151"/>
    </source>
</evidence>